<dbReference type="GO" id="GO:0015658">
    <property type="term" value="F:branched-chain amino acid transmembrane transporter activity"/>
    <property type="evidence" value="ECO:0007669"/>
    <property type="project" value="InterPro"/>
</dbReference>
<feature type="transmembrane region" description="Helical" evidence="7">
    <location>
        <begin position="326"/>
        <end position="346"/>
    </location>
</feature>
<dbReference type="InterPro" id="IPR001851">
    <property type="entry name" value="ABC_transp_permease"/>
</dbReference>
<dbReference type="OrthoDB" id="9814461at2"/>
<dbReference type="CDD" id="cd06581">
    <property type="entry name" value="TM_PBP1_LivM_like"/>
    <property type="match status" value="1"/>
</dbReference>
<dbReference type="Proteomes" id="UP000318199">
    <property type="component" value="Unassembled WGS sequence"/>
</dbReference>
<dbReference type="RefSeq" id="WP_145894969.1">
    <property type="nucleotide sequence ID" value="NZ_VOBQ01000016.1"/>
</dbReference>
<gene>
    <name evidence="8" type="ORF">FN976_20715</name>
</gene>
<evidence type="ECO:0000256" key="5">
    <source>
        <dbReference type="ARBA" id="ARBA00023136"/>
    </source>
</evidence>
<evidence type="ECO:0000313" key="8">
    <source>
        <dbReference type="EMBL" id="TWO69158.1"/>
    </source>
</evidence>
<evidence type="ECO:0000256" key="2">
    <source>
        <dbReference type="ARBA" id="ARBA00022475"/>
    </source>
</evidence>
<keyword evidence="2" id="KW-1003">Cell membrane</keyword>
<dbReference type="PANTHER" id="PTHR30482">
    <property type="entry name" value="HIGH-AFFINITY BRANCHED-CHAIN AMINO ACID TRANSPORT SYSTEM PERMEASE"/>
    <property type="match status" value="1"/>
</dbReference>
<evidence type="ECO:0000256" key="1">
    <source>
        <dbReference type="ARBA" id="ARBA00004651"/>
    </source>
</evidence>
<comment type="subcellular location">
    <subcellularLocation>
        <location evidence="1">Cell membrane</location>
        <topology evidence="1">Multi-pass membrane protein</topology>
    </subcellularLocation>
</comment>
<evidence type="ECO:0000256" key="7">
    <source>
        <dbReference type="SAM" id="Phobius"/>
    </source>
</evidence>
<keyword evidence="4 7" id="KW-1133">Transmembrane helix</keyword>
<proteinExistence type="predicted"/>
<comment type="caution">
    <text evidence="8">The sequence shown here is derived from an EMBL/GenBank/DDBJ whole genome shotgun (WGS) entry which is preliminary data.</text>
</comment>
<feature type="transmembrane region" description="Helical" evidence="7">
    <location>
        <begin position="223"/>
        <end position="250"/>
    </location>
</feature>
<reference evidence="8 9" key="1">
    <citation type="submission" date="2019-07" db="EMBL/GenBank/DDBJ databases">
        <title>Caenimonas sedimenti sp. nov., isolated from activated sludge.</title>
        <authorList>
            <person name="Xu J."/>
        </authorList>
    </citation>
    <scope>NUCLEOTIDE SEQUENCE [LARGE SCALE GENOMIC DNA]</scope>
    <source>
        <strain evidence="8 9">HX-9-20</strain>
    </source>
</reference>
<dbReference type="AlphaFoldDB" id="A0A562ZLH0"/>
<feature type="transmembrane region" description="Helical" evidence="7">
    <location>
        <begin position="46"/>
        <end position="70"/>
    </location>
</feature>
<dbReference type="EMBL" id="VOBQ01000016">
    <property type="protein sequence ID" value="TWO69158.1"/>
    <property type="molecule type" value="Genomic_DNA"/>
</dbReference>
<feature type="transmembrane region" description="Helical" evidence="7">
    <location>
        <begin position="90"/>
        <end position="115"/>
    </location>
</feature>
<dbReference type="InterPro" id="IPR043428">
    <property type="entry name" value="LivM-like"/>
</dbReference>
<feature type="transmembrane region" description="Helical" evidence="7">
    <location>
        <begin position="182"/>
        <end position="202"/>
    </location>
</feature>
<keyword evidence="5 7" id="KW-0472">Membrane</keyword>
<keyword evidence="9" id="KW-1185">Reference proteome</keyword>
<evidence type="ECO:0000313" key="9">
    <source>
        <dbReference type="Proteomes" id="UP000318199"/>
    </source>
</evidence>
<keyword evidence="3 7" id="KW-0812">Transmembrane</keyword>
<dbReference type="Pfam" id="PF02653">
    <property type="entry name" value="BPD_transp_2"/>
    <property type="match status" value="1"/>
</dbReference>
<feature type="transmembrane region" description="Helical" evidence="7">
    <location>
        <begin position="15"/>
        <end position="34"/>
    </location>
</feature>
<sequence length="379" mass="40703">MLSRFLSNDPPRNKVLAVVLVLLFATLLLTPFLIPGVKALDVAAKILIFVVLAASFDLLLGYTGIVSFAHTMFFGIGAYGVAIASTRMGAGWGALAVGLAAALVVSFVLALAIGLFSLRVRAIFFSMITLAFAAAFQTLASQLSDFTGGEDGLTFKMPEVLSPGFKLSETPFLGVSLDGRLICYYLMFVVALVLFLAMLRIVNSPFGRVLQAIRENEFRAEAIGYRVVVYRTVSSILSALFATMAGAMLSVWLRYNGPDTSLSFEIMMDVLLIVVIGGMGTIYGAAIGSGLFVVAQSYLQDLLKLASEAVAGLPWLAALLSPDRWLLWLGLLFVLSVYYFPTGVVGRLRAMRPPPKPPAPPAATPIKRTPPLQGDFVEN</sequence>
<feature type="compositionally biased region" description="Pro residues" evidence="6">
    <location>
        <begin position="354"/>
        <end position="363"/>
    </location>
</feature>
<feature type="region of interest" description="Disordered" evidence="6">
    <location>
        <begin position="354"/>
        <end position="379"/>
    </location>
</feature>
<name>A0A562ZLH0_9BURK</name>
<feature type="transmembrane region" description="Helical" evidence="7">
    <location>
        <begin position="122"/>
        <end position="140"/>
    </location>
</feature>
<evidence type="ECO:0000256" key="3">
    <source>
        <dbReference type="ARBA" id="ARBA00022692"/>
    </source>
</evidence>
<dbReference type="PANTHER" id="PTHR30482:SF17">
    <property type="entry name" value="ABC TRANSPORTER ATP-BINDING PROTEIN"/>
    <property type="match status" value="1"/>
</dbReference>
<feature type="transmembrane region" description="Helical" evidence="7">
    <location>
        <begin position="270"/>
        <end position="295"/>
    </location>
</feature>
<protein>
    <submittedName>
        <fullName evidence="8">Branched-chain amino acid ABC transporter permease</fullName>
    </submittedName>
</protein>
<dbReference type="GO" id="GO:0005886">
    <property type="term" value="C:plasma membrane"/>
    <property type="evidence" value="ECO:0007669"/>
    <property type="project" value="UniProtKB-SubCell"/>
</dbReference>
<evidence type="ECO:0000256" key="4">
    <source>
        <dbReference type="ARBA" id="ARBA00022989"/>
    </source>
</evidence>
<accession>A0A562ZLH0</accession>
<evidence type="ECO:0000256" key="6">
    <source>
        <dbReference type="SAM" id="MobiDB-lite"/>
    </source>
</evidence>
<organism evidence="8 9">
    <name type="scientific">Caenimonas sedimenti</name>
    <dbReference type="NCBI Taxonomy" id="2596921"/>
    <lineage>
        <taxon>Bacteria</taxon>
        <taxon>Pseudomonadati</taxon>
        <taxon>Pseudomonadota</taxon>
        <taxon>Betaproteobacteria</taxon>
        <taxon>Burkholderiales</taxon>
        <taxon>Comamonadaceae</taxon>
        <taxon>Caenimonas</taxon>
    </lineage>
</organism>